<proteinExistence type="predicted"/>
<evidence type="ECO:0000256" key="1">
    <source>
        <dbReference type="ARBA" id="ARBA00023157"/>
    </source>
</evidence>
<gene>
    <name evidence="6" type="ORF">HUG17_6320</name>
</gene>
<feature type="region of interest" description="Disordered" evidence="3">
    <location>
        <begin position="118"/>
        <end position="158"/>
    </location>
</feature>
<evidence type="ECO:0000259" key="5">
    <source>
        <dbReference type="SMART" id="SM00032"/>
    </source>
</evidence>
<reference evidence="6" key="1">
    <citation type="submission" date="2020-06" db="EMBL/GenBank/DDBJ databases">
        <authorList>
            <person name="Ji K."/>
            <person name="Li J."/>
        </authorList>
    </citation>
    <scope>NUCLEOTIDE SEQUENCE</scope>
    <source>
        <strain evidence="6">JKM2019</strain>
        <tissue evidence="6">Whole body</tissue>
    </source>
</reference>
<keyword evidence="2" id="KW-0175">Coiled coil</keyword>
<sequence>MSPLPSPIQQQHVTLLPSLIPVATINTINVKKNQQSSVTAKNGDTIIVQNGKTSNSSTTTITVLNRCKQSPQRQQQQQQSEKRESKNQMPDTSNGNIEIAKDELLQSPKQQISLVKSTIKKLSSPSPSSMSNQRQRIYHSSMDISNDDDKEDEKNEDKMVQNKCPLIKMKKCQRSEKSIDSNIMTKNRAQSERNLDRISDTQVMKKMNDQLKMGNRHNQQQRQKQLSKQLMEKEMTITEIYKSLMDKEKILETLYYEINDKNEKIFELQDEIKKRRYDMNEMSRRIIELNQELKQCRCQQNQQRNKQQSAIIPVTMPVIDYNPFPVDIKSNGINNNNNNNNDDYFDDDDDPEWTKPSIIAKSSLSSQTVPLNRSLSHLSLESINRQSNFHHPHYHHHHHPHLQNLRHHCDDNYKMHTNTSSTTTTTTTTNRSNQWRTKIPNALKKIVNKKKTISNNSTASLSSTSSSSSSSSSSTISDSMKLKKINGDYGMEELKHILQEKEMLITELRLDAKRTTNKLFDLEMTLKRRDEESMIIKKNNTNHQSSSSSLLESINNSSIVTGTCSRPNLPPTGRIRFASMEKVKFAENETIYILCEENQFPHQAQKRKCHHGRWLGKQARCGKAVVTKMNLLEATSCSELDQPLLLSVNLTQVDETPYPLPPNSFHFTRVPDKTPLSVIGSDCYHWYMQFEQPVEMQYLLIDINIKKEDSIKKDRPKIDIKIKNRKCQLEHTSYQVIEQDEIFGNYFFCDLYENITIKNNSDYNTTTATTTMMMLDDDIIKTDNLEMIIQIKGNRSVGLEAVFIGETYKKILKHLGNKSNIDCGKPEMKRTGVLEQIDLSHIKLSFELLKCGTNGLWQGEFPVCTPKKTCSKSEIFDTLNPTIQLEQIGNVYWFNESEWFAIEHTWIHYTCSNFDGIMVGKSERTCRGGHWTNKVPHCTTALNSGSVTISIIIIILVILIAVFSLIVYLSIRAHGKKINRKLESAKYELEEKALNKQISASSDGYYSDIGLETIYEDCKEIYTVPDYEMAEDIRYDIDPARRIQPKLLPLPFSSSSSQQQQQQPSNRLSEQIQYQSMEPEYLAMTEGTLNRPKTRPPLTPTYYNDDVYE</sequence>
<reference evidence="6" key="2">
    <citation type="journal article" date="2021" name="World Allergy Organ. J.">
        <title>Chromosome-level assembly of Dermatophagoides farinae genome and transcriptome reveals two novel allergens Der f 37 and Der f 39.</title>
        <authorList>
            <person name="Chen J."/>
            <person name="Cai Z."/>
            <person name="Fan D."/>
            <person name="Hu J."/>
            <person name="Hou Y."/>
            <person name="He Y."/>
            <person name="Zhang Z."/>
            <person name="Zhao Z."/>
            <person name="Gao P."/>
            <person name="Hu W."/>
            <person name="Sun J."/>
            <person name="Li J."/>
            <person name="Ji K."/>
        </authorList>
    </citation>
    <scope>NUCLEOTIDE SEQUENCE</scope>
    <source>
        <strain evidence="6">JKM2019</strain>
    </source>
</reference>
<name>A0A9D4SJI7_DERFA</name>
<feature type="coiled-coil region" evidence="2">
    <location>
        <begin position="491"/>
        <end position="518"/>
    </location>
</feature>
<feature type="region of interest" description="Disordered" evidence="3">
    <location>
        <begin position="1086"/>
        <end position="1109"/>
    </location>
</feature>
<feature type="domain" description="Sushi" evidence="5">
    <location>
        <begin position="883"/>
        <end position="938"/>
    </location>
</feature>
<accession>A0A9D4SJI7</accession>
<feature type="region of interest" description="Disordered" evidence="3">
    <location>
        <begin position="65"/>
        <end position="95"/>
    </location>
</feature>
<dbReference type="AlphaFoldDB" id="A0A9D4SJI7"/>
<dbReference type="SUPFAM" id="SSF57535">
    <property type="entry name" value="Complement control module/SCR domain"/>
    <property type="match status" value="1"/>
</dbReference>
<evidence type="ECO:0000256" key="3">
    <source>
        <dbReference type="SAM" id="MobiDB-lite"/>
    </source>
</evidence>
<organism evidence="6">
    <name type="scientific">Dermatophagoides farinae</name>
    <name type="common">American house dust mite</name>
    <dbReference type="NCBI Taxonomy" id="6954"/>
    <lineage>
        <taxon>Eukaryota</taxon>
        <taxon>Metazoa</taxon>
        <taxon>Ecdysozoa</taxon>
        <taxon>Arthropoda</taxon>
        <taxon>Chelicerata</taxon>
        <taxon>Arachnida</taxon>
        <taxon>Acari</taxon>
        <taxon>Acariformes</taxon>
        <taxon>Sarcoptiformes</taxon>
        <taxon>Astigmata</taxon>
        <taxon>Psoroptidia</taxon>
        <taxon>Analgoidea</taxon>
        <taxon>Pyroglyphidae</taxon>
        <taxon>Dermatophagoidinae</taxon>
        <taxon>Dermatophagoides</taxon>
    </lineage>
</organism>
<evidence type="ECO:0000256" key="4">
    <source>
        <dbReference type="SAM" id="Phobius"/>
    </source>
</evidence>
<comment type="caution">
    <text evidence="6">The sequence shown here is derived from an EMBL/GenBank/DDBJ whole genome shotgun (WGS) entry which is preliminary data.</text>
</comment>
<feature type="domain" description="Sushi" evidence="5">
    <location>
        <begin position="564"/>
        <end position="621"/>
    </location>
</feature>
<keyword evidence="4" id="KW-0472">Membrane</keyword>
<dbReference type="InterPro" id="IPR035976">
    <property type="entry name" value="Sushi/SCR/CCP_sf"/>
</dbReference>
<evidence type="ECO:0000256" key="2">
    <source>
        <dbReference type="SAM" id="Coils"/>
    </source>
</evidence>
<dbReference type="SMART" id="SM00032">
    <property type="entry name" value="CCP"/>
    <property type="match status" value="2"/>
</dbReference>
<keyword evidence="4" id="KW-0812">Transmembrane</keyword>
<keyword evidence="1" id="KW-1015">Disulfide bond</keyword>
<dbReference type="CDD" id="cd00033">
    <property type="entry name" value="CCP"/>
    <property type="match status" value="1"/>
</dbReference>
<feature type="region of interest" description="Disordered" evidence="3">
    <location>
        <begin position="455"/>
        <end position="478"/>
    </location>
</feature>
<protein>
    <submittedName>
        <fullName evidence="6">Complement control protein-like protein</fullName>
    </submittedName>
</protein>
<keyword evidence="4" id="KW-1133">Transmembrane helix</keyword>
<feature type="coiled-coil region" evidence="2">
    <location>
        <begin position="251"/>
        <end position="306"/>
    </location>
</feature>
<feature type="transmembrane region" description="Helical" evidence="4">
    <location>
        <begin position="947"/>
        <end position="971"/>
    </location>
</feature>
<dbReference type="InterPro" id="IPR000436">
    <property type="entry name" value="Sushi_SCR_CCP_dom"/>
</dbReference>
<evidence type="ECO:0000313" key="6">
    <source>
        <dbReference type="EMBL" id="KAH7643958.1"/>
    </source>
</evidence>
<feature type="compositionally biased region" description="Low complexity" evidence="3">
    <location>
        <begin position="68"/>
        <end position="79"/>
    </location>
</feature>
<dbReference type="EMBL" id="SDOV01000002">
    <property type="protein sequence ID" value="KAH7643958.1"/>
    <property type="molecule type" value="Genomic_DNA"/>
</dbReference>
<dbReference type="Proteomes" id="UP000828236">
    <property type="component" value="Unassembled WGS sequence"/>
</dbReference>